<evidence type="ECO:0000313" key="3">
    <source>
        <dbReference type="Proteomes" id="UP000467841"/>
    </source>
</evidence>
<name>A0A6D2IQJ8_9BRAS</name>
<feature type="domain" description="RNase H type-1" evidence="1">
    <location>
        <begin position="24"/>
        <end position="67"/>
    </location>
</feature>
<reference evidence="2" key="1">
    <citation type="submission" date="2020-01" db="EMBL/GenBank/DDBJ databases">
        <authorList>
            <person name="Mishra B."/>
        </authorList>
    </citation>
    <scope>NUCLEOTIDE SEQUENCE [LARGE SCALE GENOMIC DNA]</scope>
</reference>
<dbReference type="InterPro" id="IPR002156">
    <property type="entry name" value="RNaseH_domain"/>
</dbReference>
<dbReference type="Pfam" id="PF13456">
    <property type="entry name" value="RVT_3"/>
    <property type="match status" value="1"/>
</dbReference>
<evidence type="ECO:0000313" key="2">
    <source>
        <dbReference type="EMBL" id="CAA7030680.1"/>
    </source>
</evidence>
<gene>
    <name evidence="2" type="ORF">MERR_LOCUS17915</name>
</gene>
<dbReference type="GO" id="GO:0003676">
    <property type="term" value="F:nucleic acid binding"/>
    <property type="evidence" value="ECO:0007669"/>
    <property type="project" value="InterPro"/>
</dbReference>
<dbReference type="GO" id="GO:0004523">
    <property type="term" value="F:RNA-DNA hybrid ribonuclease activity"/>
    <property type="evidence" value="ECO:0007669"/>
    <property type="project" value="InterPro"/>
</dbReference>
<organism evidence="2 3">
    <name type="scientific">Microthlaspi erraticum</name>
    <dbReference type="NCBI Taxonomy" id="1685480"/>
    <lineage>
        <taxon>Eukaryota</taxon>
        <taxon>Viridiplantae</taxon>
        <taxon>Streptophyta</taxon>
        <taxon>Embryophyta</taxon>
        <taxon>Tracheophyta</taxon>
        <taxon>Spermatophyta</taxon>
        <taxon>Magnoliopsida</taxon>
        <taxon>eudicotyledons</taxon>
        <taxon>Gunneridae</taxon>
        <taxon>Pentapetalae</taxon>
        <taxon>rosids</taxon>
        <taxon>malvids</taxon>
        <taxon>Brassicales</taxon>
        <taxon>Brassicaceae</taxon>
        <taxon>Coluteocarpeae</taxon>
        <taxon>Microthlaspi</taxon>
    </lineage>
</organism>
<accession>A0A6D2IQJ8</accession>
<evidence type="ECO:0000259" key="1">
    <source>
        <dbReference type="Pfam" id="PF13456"/>
    </source>
</evidence>
<proteinExistence type="predicted"/>
<dbReference type="Proteomes" id="UP000467841">
    <property type="component" value="Unassembled WGS sequence"/>
</dbReference>
<sequence length="110" mass="12269">MTRFLLVGLRSPPGFAQVVLRSASSELCSVGWILRDEAGNGRWYGAKTYPSLISSLEAEAAALTWAVGRCPLLTTWVFERYNLKQTLRSCFRQLKIPHHGHGYIATPMTS</sequence>
<keyword evidence="3" id="KW-1185">Reference proteome</keyword>
<comment type="caution">
    <text evidence="2">The sequence shown here is derived from an EMBL/GenBank/DDBJ whole genome shotgun (WGS) entry which is preliminary data.</text>
</comment>
<protein>
    <recommendedName>
        <fullName evidence="1">RNase H type-1 domain-containing protein</fullName>
    </recommendedName>
</protein>
<dbReference type="AlphaFoldDB" id="A0A6D2IQJ8"/>
<dbReference type="EMBL" id="CACVBM020001096">
    <property type="protein sequence ID" value="CAA7030680.1"/>
    <property type="molecule type" value="Genomic_DNA"/>
</dbReference>